<dbReference type="AlphaFoldDB" id="A0A9D1J3M1"/>
<gene>
    <name evidence="2" type="ORF">IAB38_04490</name>
</gene>
<proteinExistence type="predicted"/>
<evidence type="ECO:0000313" key="3">
    <source>
        <dbReference type="Proteomes" id="UP000824232"/>
    </source>
</evidence>
<comment type="caution">
    <text evidence="2">The sequence shown here is derived from an EMBL/GenBank/DDBJ whole genome shotgun (WGS) entry which is preliminary data.</text>
</comment>
<keyword evidence="1" id="KW-0472">Membrane</keyword>
<sequence>MKSTNSKKDNNVFKSRFFSELFVIPSIMWIILSILAMIDSMDSTDKLTIGELIMTDFVIILIWFVISILIIKVSFRLKKLFSKKNKDNDEVKIVENKKTIMKIEEYPHSRFVKNGMIILFIVTIVSLWLALASLFIVDEISPQHGFNFTKNMWICWCFLPIPILSIILGFKYKKVGFKCTKNIVGGFIIAFLLLVYGTFCLIPTFSANYDEIDKYRDIVDAELPSNGKLEIQNWGTYFDEDKTEYTIINAYYDKENVIDLVSSIENSNNWILSKDIKSVLRIFIPSTLYSDVDAYYSIYNKTTGQYNSLPDKAGDYEIYAMKYDVSDKHLEIHKFKYSYK</sequence>
<feature type="transmembrane region" description="Helical" evidence="1">
    <location>
        <begin position="21"/>
        <end position="38"/>
    </location>
</feature>
<feature type="transmembrane region" description="Helical" evidence="1">
    <location>
        <begin position="151"/>
        <end position="170"/>
    </location>
</feature>
<reference evidence="2" key="1">
    <citation type="submission" date="2020-10" db="EMBL/GenBank/DDBJ databases">
        <authorList>
            <person name="Gilroy R."/>
        </authorList>
    </citation>
    <scope>NUCLEOTIDE SEQUENCE</scope>
    <source>
        <strain evidence="2">CHK184-20233</strain>
    </source>
</reference>
<keyword evidence="1" id="KW-1133">Transmembrane helix</keyword>
<name>A0A9D1J3M1_9FIRM</name>
<reference evidence="2" key="2">
    <citation type="journal article" date="2021" name="PeerJ">
        <title>Extensive microbial diversity within the chicken gut microbiome revealed by metagenomics and culture.</title>
        <authorList>
            <person name="Gilroy R."/>
            <person name="Ravi A."/>
            <person name="Getino M."/>
            <person name="Pursley I."/>
            <person name="Horton D.L."/>
            <person name="Alikhan N.F."/>
            <person name="Baker D."/>
            <person name="Gharbi K."/>
            <person name="Hall N."/>
            <person name="Watson M."/>
            <person name="Adriaenssens E.M."/>
            <person name="Foster-Nyarko E."/>
            <person name="Jarju S."/>
            <person name="Secka A."/>
            <person name="Antonio M."/>
            <person name="Oren A."/>
            <person name="Chaudhuri R.R."/>
            <person name="La Ragione R."/>
            <person name="Hildebrand F."/>
            <person name="Pallen M.J."/>
        </authorList>
    </citation>
    <scope>NUCLEOTIDE SEQUENCE</scope>
    <source>
        <strain evidence="2">CHK184-20233</strain>
    </source>
</reference>
<organism evidence="2 3">
    <name type="scientific">Candidatus Onthousia excrementipullorum</name>
    <dbReference type="NCBI Taxonomy" id="2840884"/>
    <lineage>
        <taxon>Bacteria</taxon>
        <taxon>Bacillati</taxon>
        <taxon>Bacillota</taxon>
        <taxon>Bacilli</taxon>
        <taxon>Candidatus Onthousia</taxon>
    </lineage>
</organism>
<evidence type="ECO:0000313" key="2">
    <source>
        <dbReference type="EMBL" id="HIR59289.1"/>
    </source>
</evidence>
<evidence type="ECO:0000256" key="1">
    <source>
        <dbReference type="SAM" id="Phobius"/>
    </source>
</evidence>
<feature type="transmembrane region" description="Helical" evidence="1">
    <location>
        <begin position="111"/>
        <end position="131"/>
    </location>
</feature>
<feature type="transmembrane region" description="Helical" evidence="1">
    <location>
        <begin position="58"/>
        <end position="75"/>
    </location>
</feature>
<accession>A0A9D1J3M1</accession>
<protein>
    <submittedName>
        <fullName evidence="2">Uncharacterized protein</fullName>
    </submittedName>
</protein>
<dbReference type="EMBL" id="DVHC01000045">
    <property type="protein sequence ID" value="HIR59289.1"/>
    <property type="molecule type" value="Genomic_DNA"/>
</dbReference>
<keyword evidence="1" id="KW-0812">Transmembrane</keyword>
<dbReference type="Proteomes" id="UP000824232">
    <property type="component" value="Unassembled WGS sequence"/>
</dbReference>
<feature type="transmembrane region" description="Helical" evidence="1">
    <location>
        <begin position="182"/>
        <end position="205"/>
    </location>
</feature>